<sequence>MRRRRWARAAAALCLAIVVALQLLAACEGRRPLLPPPGRARGHAHGHGHAHSGKELPPSTGSSPSSLPVRHDEAAAGASVGFNVAGARCKNTERKAAGGAAGQPPAAAAACAREDDDDDKRRIPTGPNPLHNR</sequence>
<evidence type="ECO:0000256" key="2">
    <source>
        <dbReference type="SAM" id="SignalP"/>
    </source>
</evidence>
<feature type="compositionally biased region" description="Basic residues" evidence="1">
    <location>
        <begin position="40"/>
        <end position="51"/>
    </location>
</feature>
<dbReference type="PANTHER" id="PTHR36705:SF14">
    <property type="entry name" value="CLE FAMILY OSCLE603 PROTEIN"/>
    <property type="match status" value="1"/>
</dbReference>
<dbReference type="PROSITE" id="PS51257">
    <property type="entry name" value="PROKAR_LIPOPROTEIN"/>
    <property type="match status" value="1"/>
</dbReference>
<evidence type="ECO:0000313" key="4">
    <source>
        <dbReference type="Proteomes" id="UP000636709"/>
    </source>
</evidence>
<dbReference type="Gramene" id="Dexi4B01G0021530.1">
    <property type="protein sequence ID" value="Dexi4B01G0021530.1:cds"/>
    <property type="gene ID" value="Dexi4B01G0021530"/>
</dbReference>
<accession>A0A835B579</accession>
<comment type="caution">
    <text evidence="3">The sequence shown here is derived from an EMBL/GenBank/DDBJ whole genome shotgun (WGS) entry which is preliminary data.</text>
</comment>
<feature type="compositionally biased region" description="Low complexity" evidence="1">
    <location>
        <begin position="56"/>
        <end position="68"/>
    </location>
</feature>
<organism evidence="3 4">
    <name type="scientific">Digitaria exilis</name>
    <dbReference type="NCBI Taxonomy" id="1010633"/>
    <lineage>
        <taxon>Eukaryota</taxon>
        <taxon>Viridiplantae</taxon>
        <taxon>Streptophyta</taxon>
        <taxon>Embryophyta</taxon>
        <taxon>Tracheophyta</taxon>
        <taxon>Spermatophyta</taxon>
        <taxon>Magnoliopsida</taxon>
        <taxon>Liliopsida</taxon>
        <taxon>Poales</taxon>
        <taxon>Poaceae</taxon>
        <taxon>PACMAD clade</taxon>
        <taxon>Panicoideae</taxon>
        <taxon>Panicodae</taxon>
        <taxon>Paniceae</taxon>
        <taxon>Anthephorinae</taxon>
        <taxon>Digitaria</taxon>
    </lineage>
</organism>
<keyword evidence="2" id="KW-0732">Signal</keyword>
<gene>
    <name evidence="3" type="ORF">HU200_043179</name>
</gene>
<evidence type="ECO:0000313" key="3">
    <source>
        <dbReference type="EMBL" id="KAF8687484.1"/>
    </source>
</evidence>
<feature type="region of interest" description="Disordered" evidence="1">
    <location>
        <begin position="94"/>
        <end position="133"/>
    </location>
</feature>
<feature type="region of interest" description="Disordered" evidence="1">
    <location>
        <begin position="30"/>
        <end position="74"/>
    </location>
</feature>
<dbReference type="PANTHER" id="PTHR36705">
    <property type="entry name" value="CLAVATA3/ESR (CLE)-RELATED PROTEIN 20"/>
    <property type="match status" value="1"/>
</dbReference>
<proteinExistence type="predicted"/>
<dbReference type="EMBL" id="JACEFO010002056">
    <property type="protein sequence ID" value="KAF8687484.1"/>
    <property type="molecule type" value="Genomic_DNA"/>
</dbReference>
<feature type="chain" id="PRO_5032954011" evidence="2">
    <location>
        <begin position="30"/>
        <end position="133"/>
    </location>
</feature>
<dbReference type="Proteomes" id="UP000636709">
    <property type="component" value="Unassembled WGS sequence"/>
</dbReference>
<reference evidence="3" key="1">
    <citation type="submission" date="2020-07" db="EMBL/GenBank/DDBJ databases">
        <title>Genome sequence and genetic diversity analysis of an under-domesticated orphan crop, white fonio (Digitaria exilis).</title>
        <authorList>
            <person name="Bennetzen J.L."/>
            <person name="Chen S."/>
            <person name="Ma X."/>
            <person name="Wang X."/>
            <person name="Yssel A.E.J."/>
            <person name="Chaluvadi S.R."/>
            <person name="Johnson M."/>
            <person name="Gangashetty P."/>
            <person name="Hamidou F."/>
            <person name="Sanogo M.D."/>
            <person name="Zwaenepoel A."/>
            <person name="Wallace J."/>
            <person name="Van De Peer Y."/>
            <person name="Van Deynze A."/>
        </authorList>
    </citation>
    <scope>NUCLEOTIDE SEQUENCE</scope>
    <source>
        <tissue evidence="3">Leaves</tissue>
    </source>
</reference>
<evidence type="ECO:0000256" key="1">
    <source>
        <dbReference type="SAM" id="MobiDB-lite"/>
    </source>
</evidence>
<name>A0A835B579_9POAL</name>
<protein>
    <submittedName>
        <fullName evidence="3">Uncharacterized protein</fullName>
    </submittedName>
</protein>
<dbReference type="AlphaFoldDB" id="A0A835B579"/>
<feature type="signal peptide" evidence="2">
    <location>
        <begin position="1"/>
        <end position="29"/>
    </location>
</feature>
<feature type="compositionally biased region" description="Low complexity" evidence="1">
    <location>
        <begin position="102"/>
        <end position="111"/>
    </location>
</feature>
<keyword evidence="4" id="KW-1185">Reference proteome</keyword>